<feature type="compositionally biased region" description="Basic and acidic residues" evidence="1">
    <location>
        <begin position="364"/>
        <end position="377"/>
    </location>
</feature>
<feature type="compositionally biased region" description="Polar residues" evidence="1">
    <location>
        <begin position="298"/>
        <end position="316"/>
    </location>
</feature>
<feature type="region of interest" description="Disordered" evidence="1">
    <location>
        <begin position="1"/>
        <end position="102"/>
    </location>
</feature>
<accession>G0S7W9</accession>
<name>G0S7W9_CHATD</name>
<evidence type="ECO:0000256" key="1">
    <source>
        <dbReference type="SAM" id="MobiDB-lite"/>
    </source>
</evidence>
<proteinExistence type="predicted"/>
<dbReference type="STRING" id="759272.G0S7W9"/>
<evidence type="ECO:0000313" key="4">
    <source>
        <dbReference type="Proteomes" id="UP000008066"/>
    </source>
</evidence>
<feature type="compositionally biased region" description="Polar residues" evidence="1">
    <location>
        <begin position="378"/>
        <end position="403"/>
    </location>
</feature>
<evidence type="ECO:0000259" key="2">
    <source>
        <dbReference type="PROSITE" id="PS50006"/>
    </source>
</evidence>
<dbReference type="RefSeq" id="XP_006694152.1">
    <property type="nucleotide sequence ID" value="XM_006694089.1"/>
</dbReference>
<sequence length="537" mass="59012">MDSSPPTRGKALEPALPTAGVKRPAPSLLPPFEPLSSSPGLPRPSKRQAGTNAFVKYPTPAPTSSTGILSSSPPRVGMRPSLQRTQSVASERTPLSDVPSVELNENGDTLLMGRSSSSSHYQLSANRLISRVHVKARYIPASTPLEPNRIEIVCTGWNGLKLHCQGQTWELAKGDSFTSETEGADIMLDVQDARVFVRWPRRDKDRDVLDHLSDSSWDDSPRPRPRRAVLDSELHGSPLRRSTRIGTPESPTPANVTSSSTSLDDFLPGSHDHGKGPVQIYEDPSCDENEAPSKTKVDTSFATQLNNSFSSDLSDPQSDDENEPNEENDPIIHSFGPFSGQISDRFSSFTAYSSKKQSSLLKPVSEKSVDKNADKRSSPSVTSEHLTASSTGTAKNPAASSATDESKAPRPIPDLPPNMSEERIEEIKNHVVNQLAFSRLSSTPLSTILNNLPSEDRKGLSKEQLRQIIESIACVGVIRRQGKDAAGKPLESEYYYTPELDTNDERRITVTDALKKPTLRSCRKQHKQYYWKRPRTP</sequence>
<dbReference type="OrthoDB" id="5348546at2759"/>
<dbReference type="OMA" id="RDRVEIM"/>
<organism evidence="4">
    <name type="scientific">Chaetomium thermophilum (strain DSM 1495 / CBS 144.50 / IMI 039719)</name>
    <name type="common">Thermochaetoides thermophila</name>
    <dbReference type="NCBI Taxonomy" id="759272"/>
    <lineage>
        <taxon>Eukaryota</taxon>
        <taxon>Fungi</taxon>
        <taxon>Dikarya</taxon>
        <taxon>Ascomycota</taxon>
        <taxon>Pezizomycotina</taxon>
        <taxon>Sordariomycetes</taxon>
        <taxon>Sordariomycetidae</taxon>
        <taxon>Sordariales</taxon>
        <taxon>Chaetomiaceae</taxon>
        <taxon>Thermochaetoides</taxon>
    </lineage>
</organism>
<gene>
    <name evidence="3" type="ORF">CTHT_0037270</name>
</gene>
<feature type="region of interest" description="Disordered" evidence="1">
    <location>
        <begin position="210"/>
        <end position="337"/>
    </location>
</feature>
<dbReference type="HOGENOM" id="CLU_027207_0_0_1"/>
<feature type="domain" description="FHA" evidence="2">
    <location>
        <begin position="110"/>
        <end position="163"/>
    </location>
</feature>
<dbReference type="Proteomes" id="UP000008066">
    <property type="component" value="Unassembled WGS sequence"/>
</dbReference>
<evidence type="ECO:0000313" key="3">
    <source>
        <dbReference type="EMBL" id="EGS21856.1"/>
    </source>
</evidence>
<dbReference type="InterPro" id="IPR000253">
    <property type="entry name" value="FHA_dom"/>
</dbReference>
<dbReference type="EMBL" id="GL988041">
    <property type="protein sequence ID" value="EGS21856.1"/>
    <property type="molecule type" value="Genomic_DNA"/>
</dbReference>
<protein>
    <recommendedName>
        <fullName evidence="2">FHA domain-containing protein</fullName>
    </recommendedName>
</protein>
<dbReference type="eggNOG" id="ENOG502RZJP">
    <property type="taxonomic scope" value="Eukaryota"/>
</dbReference>
<dbReference type="AlphaFoldDB" id="G0S7W9"/>
<feature type="region of interest" description="Disordered" evidence="1">
    <location>
        <begin position="357"/>
        <end position="418"/>
    </location>
</feature>
<dbReference type="KEGG" id="cthr:CTHT_0037270"/>
<feature type="compositionally biased region" description="Polar residues" evidence="1">
    <location>
        <begin position="62"/>
        <end position="73"/>
    </location>
</feature>
<dbReference type="PROSITE" id="PS50006">
    <property type="entry name" value="FHA_DOMAIN"/>
    <property type="match status" value="1"/>
</dbReference>
<keyword evidence="4" id="KW-1185">Reference proteome</keyword>
<dbReference type="GeneID" id="18257765"/>
<reference evidence="3 4" key="1">
    <citation type="journal article" date="2011" name="Cell">
        <title>Insight into structure and assembly of the nuclear pore complex by utilizing the genome of a eukaryotic thermophile.</title>
        <authorList>
            <person name="Amlacher S."/>
            <person name="Sarges P."/>
            <person name="Flemming D."/>
            <person name="van Noort V."/>
            <person name="Kunze R."/>
            <person name="Devos D.P."/>
            <person name="Arumugam M."/>
            <person name="Bork P."/>
            <person name="Hurt E."/>
        </authorList>
    </citation>
    <scope>NUCLEOTIDE SEQUENCE [LARGE SCALE GENOMIC DNA]</scope>
    <source>
        <strain evidence="4">DSM 1495 / CBS 144.50 / IMI 039719</strain>
    </source>
</reference>
<feature type="compositionally biased region" description="Acidic residues" evidence="1">
    <location>
        <begin position="317"/>
        <end position="329"/>
    </location>
</feature>
<feature type="compositionally biased region" description="Polar residues" evidence="1">
    <location>
        <begin position="252"/>
        <end position="263"/>
    </location>
</feature>